<dbReference type="EMBL" id="BORS01000006">
    <property type="protein sequence ID" value="GIO42360.1"/>
    <property type="molecule type" value="Genomic_DNA"/>
</dbReference>
<gene>
    <name evidence="2" type="ORF">J41TS4_21180</name>
</gene>
<keyword evidence="1" id="KW-1133">Transmembrane helix</keyword>
<comment type="caution">
    <text evidence="2">The sequence shown here is derived from an EMBL/GenBank/DDBJ whole genome shotgun (WGS) entry which is preliminary data.</text>
</comment>
<keyword evidence="3" id="KW-1185">Reference proteome</keyword>
<organism evidence="2 3">
    <name type="scientific">Paenibacillus apis</name>
    <dbReference type="NCBI Taxonomy" id="1792174"/>
    <lineage>
        <taxon>Bacteria</taxon>
        <taxon>Bacillati</taxon>
        <taxon>Bacillota</taxon>
        <taxon>Bacilli</taxon>
        <taxon>Bacillales</taxon>
        <taxon>Paenibacillaceae</taxon>
        <taxon>Paenibacillus</taxon>
    </lineage>
</organism>
<reference evidence="2" key="1">
    <citation type="submission" date="2021-03" db="EMBL/GenBank/DDBJ databases">
        <title>Antimicrobial resistance genes in bacteria isolated from Japanese honey, and their potential for conferring macrolide and lincosamide resistance in the American foulbrood pathogen Paenibacillus larvae.</title>
        <authorList>
            <person name="Okamoto M."/>
            <person name="Kumagai M."/>
            <person name="Kanamori H."/>
            <person name="Takamatsu D."/>
        </authorList>
    </citation>
    <scope>NUCLEOTIDE SEQUENCE</scope>
    <source>
        <strain evidence="2">J41TS4</strain>
    </source>
</reference>
<feature type="transmembrane region" description="Helical" evidence="1">
    <location>
        <begin position="21"/>
        <end position="49"/>
    </location>
</feature>
<feature type="transmembrane region" description="Helical" evidence="1">
    <location>
        <begin position="61"/>
        <end position="82"/>
    </location>
</feature>
<protein>
    <submittedName>
        <fullName evidence="2">Uncharacterized protein</fullName>
    </submittedName>
</protein>
<evidence type="ECO:0000313" key="2">
    <source>
        <dbReference type="EMBL" id="GIO42360.1"/>
    </source>
</evidence>
<dbReference type="AlphaFoldDB" id="A0A919Y4Q4"/>
<proteinExistence type="predicted"/>
<dbReference type="GO" id="GO:0016020">
    <property type="term" value="C:membrane"/>
    <property type="evidence" value="ECO:0007669"/>
    <property type="project" value="InterPro"/>
</dbReference>
<sequence length="270" mass="31248">MIQKHFIATQIRRTNRNLGILTLLTIIPGIILLAIGGIEGILKLIAAFIEGPLGFELLLEIISNFMELLFFVVGLRLLIYGLKKMWRLVPRLIHFEQHPIYKEVAYYGEFEDVALNIHYDLIQSGHKKYKNIYITEHWVMQITAFHLAVLKLEDVVWAYERVSKQEHAAVIPGVVSVGPSEVARTYSVVIHSRNPLVPMLQASITHELDFTEDIEGNALEGKRKQAYMNTILEELERRHPRAIYGYSRDLEEMWYRDRRTFIKSAGFSVN</sequence>
<dbReference type="GO" id="GO:0061630">
    <property type="term" value="F:ubiquitin protein ligase activity"/>
    <property type="evidence" value="ECO:0007669"/>
    <property type="project" value="InterPro"/>
</dbReference>
<dbReference type="Proteomes" id="UP000678895">
    <property type="component" value="Unassembled WGS sequence"/>
</dbReference>
<name>A0A919Y4Q4_9BACL</name>
<keyword evidence="1" id="KW-0472">Membrane</keyword>
<evidence type="ECO:0000256" key="1">
    <source>
        <dbReference type="SAM" id="Phobius"/>
    </source>
</evidence>
<accession>A0A919Y4Q4</accession>
<evidence type="ECO:0000313" key="3">
    <source>
        <dbReference type="Proteomes" id="UP000678895"/>
    </source>
</evidence>
<keyword evidence="1" id="KW-0812">Transmembrane</keyword>
<dbReference type="GO" id="GO:0016567">
    <property type="term" value="P:protein ubiquitination"/>
    <property type="evidence" value="ECO:0007669"/>
    <property type="project" value="InterPro"/>
</dbReference>